<name>A0A7U7EKP7_9GAMM</name>
<accession>A0A7U7EKP7</accession>
<evidence type="ECO:0000313" key="1">
    <source>
        <dbReference type="EMBL" id="CAD5106725.1"/>
    </source>
</evidence>
<dbReference type="Proteomes" id="UP000583387">
    <property type="component" value="Unassembled WGS sequence"/>
</dbReference>
<protein>
    <recommendedName>
        <fullName evidence="3">Lipoprotein</fullName>
    </recommendedName>
</protein>
<sequence>MRTPLLFAGLISLGGCSLLPPHDPSQAWIDLHTNPASELRADEVDDKPLDDDRFFQVPPGRHALQARLLFAVAGSDIGPDSEAMPRNCQVRLEYADFAAGERYRLVAGNIGFRAWAKLYDAQNQVLAKGREGRCGEF</sequence>
<evidence type="ECO:0000313" key="2">
    <source>
        <dbReference type="Proteomes" id="UP000583387"/>
    </source>
</evidence>
<dbReference type="RefSeq" id="WP_187670084.1">
    <property type="nucleotide sequence ID" value="NZ_CAJFCI010000025.1"/>
</dbReference>
<proteinExistence type="predicted"/>
<comment type="caution">
    <text evidence="1">The sequence shown here is derived from an EMBL/GenBank/DDBJ whole genome shotgun (WGS) entry which is preliminary data.</text>
</comment>
<keyword evidence="2" id="KW-1185">Reference proteome</keyword>
<evidence type="ECO:0008006" key="3">
    <source>
        <dbReference type="Google" id="ProtNLM"/>
    </source>
</evidence>
<organism evidence="1 2">
    <name type="scientific">Zestomonas carbonaria</name>
    <dbReference type="NCBI Taxonomy" id="2762745"/>
    <lineage>
        <taxon>Bacteria</taxon>
        <taxon>Pseudomonadati</taxon>
        <taxon>Pseudomonadota</taxon>
        <taxon>Gammaproteobacteria</taxon>
        <taxon>Pseudomonadales</taxon>
        <taxon>Pseudomonadaceae</taxon>
        <taxon>Zestomonas</taxon>
    </lineage>
</organism>
<dbReference type="EMBL" id="CAJFCI010000025">
    <property type="protein sequence ID" value="CAD5106725.1"/>
    <property type="molecule type" value="Genomic_DNA"/>
</dbReference>
<reference evidence="1 2" key="1">
    <citation type="submission" date="2020-08" db="EMBL/GenBank/DDBJ databases">
        <authorList>
            <person name="Criscuolo A."/>
        </authorList>
    </citation>
    <scope>NUCLEOTIDE SEQUENCE [LARGE SCALE GENOMIC DNA]</scope>
    <source>
        <strain evidence="1">CIP111764</strain>
    </source>
</reference>
<dbReference type="AlphaFoldDB" id="A0A7U7EKP7"/>
<dbReference type="PROSITE" id="PS51257">
    <property type="entry name" value="PROKAR_LIPOPROTEIN"/>
    <property type="match status" value="1"/>
</dbReference>
<gene>
    <name evidence="1" type="ORF">PSEWESI4_00992</name>
</gene>